<accession>D6RKW5</accession>
<dbReference type="RefSeq" id="XP_002911828.1">
    <property type="nucleotide sequence ID" value="XM_002911782.1"/>
</dbReference>
<organism evidence="1 2">
    <name type="scientific">Coprinopsis cinerea (strain Okayama-7 / 130 / ATCC MYA-4618 / FGSC 9003)</name>
    <name type="common">Inky cap fungus</name>
    <name type="synonym">Hormographiella aspergillata</name>
    <dbReference type="NCBI Taxonomy" id="240176"/>
    <lineage>
        <taxon>Eukaryota</taxon>
        <taxon>Fungi</taxon>
        <taxon>Dikarya</taxon>
        <taxon>Basidiomycota</taxon>
        <taxon>Agaricomycotina</taxon>
        <taxon>Agaricomycetes</taxon>
        <taxon>Agaricomycetidae</taxon>
        <taxon>Agaricales</taxon>
        <taxon>Agaricineae</taxon>
        <taxon>Psathyrellaceae</taxon>
        <taxon>Coprinopsis</taxon>
    </lineage>
</organism>
<reference evidence="1 2" key="1">
    <citation type="journal article" date="2010" name="Proc. Natl. Acad. Sci. U.S.A.">
        <title>Insights into evolution of multicellular fungi from the assembled chromosomes of the mushroom Coprinopsis cinerea (Coprinus cinereus).</title>
        <authorList>
            <person name="Stajich J.E."/>
            <person name="Wilke S.K."/>
            <person name="Ahren D."/>
            <person name="Au C.H."/>
            <person name="Birren B.W."/>
            <person name="Borodovsky M."/>
            <person name="Burns C."/>
            <person name="Canback B."/>
            <person name="Casselton L.A."/>
            <person name="Cheng C.K."/>
            <person name="Deng J."/>
            <person name="Dietrich F.S."/>
            <person name="Fargo D.C."/>
            <person name="Farman M.L."/>
            <person name="Gathman A.C."/>
            <person name="Goldberg J."/>
            <person name="Guigo R."/>
            <person name="Hoegger P.J."/>
            <person name="Hooker J.B."/>
            <person name="Huggins A."/>
            <person name="James T.Y."/>
            <person name="Kamada T."/>
            <person name="Kilaru S."/>
            <person name="Kodira C."/>
            <person name="Kues U."/>
            <person name="Kupfer D."/>
            <person name="Kwan H.S."/>
            <person name="Lomsadze A."/>
            <person name="Li W."/>
            <person name="Lilly W.W."/>
            <person name="Ma L.J."/>
            <person name="Mackey A.J."/>
            <person name="Manning G."/>
            <person name="Martin F."/>
            <person name="Muraguchi H."/>
            <person name="Natvig D.O."/>
            <person name="Palmerini H."/>
            <person name="Ramesh M.A."/>
            <person name="Rehmeyer C.J."/>
            <person name="Roe B.A."/>
            <person name="Shenoy N."/>
            <person name="Stanke M."/>
            <person name="Ter-Hovhannisyan V."/>
            <person name="Tunlid A."/>
            <person name="Velagapudi R."/>
            <person name="Vision T.J."/>
            <person name="Zeng Q."/>
            <person name="Zolan M.E."/>
            <person name="Pukkila P.J."/>
        </authorList>
    </citation>
    <scope>NUCLEOTIDE SEQUENCE [LARGE SCALE GENOMIC DNA]</scope>
    <source>
        <strain evidence="2">Okayama-7 / 130 / ATCC MYA-4618 / FGSC 9003</strain>
    </source>
</reference>
<dbReference type="VEuPathDB" id="FungiDB:CC1G_13863"/>
<keyword evidence="2" id="KW-1185">Reference proteome</keyword>
<dbReference type="Proteomes" id="UP000001861">
    <property type="component" value="Unassembled WGS sequence"/>
</dbReference>
<dbReference type="HOGENOM" id="CLU_082473_0_0_1"/>
<dbReference type="OMA" id="WQPHIHF"/>
<evidence type="ECO:0000313" key="2">
    <source>
        <dbReference type="Proteomes" id="UP000001861"/>
    </source>
</evidence>
<sequence>MATEPLPATVREILSDSTNIRARYPSHLAHQWRRSQIQSPSNSNFIARLLPRSRTTVNQDTAAACLYRIYTFFVLHDTVAFRNELEYFCRSHPEWAVSSLPDPSASDDGPGSSDPSNDEQVRYTILAVLTRLMCDAFNRRIDLGLPRDAPAIIEDFEELQARPKVHESPPEWATQVQPLHEKVFIPNSEGKVLGEDDEDVNKEFKDMNIIVQMPHIHFI</sequence>
<proteinExistence type="predicted"/>
<dbReference type="AlphaFoldDB" id="D6RKW5"/>
<protein>
    <submittedName>
        <fullName evidence="1">Uncharacterized protein</fullName>
    </submittedName>
</protein>
<dbReference type="EMBL" id="AACS02000002">
    <property type="protein sequence ID" value="EFI28334.1"/>
    <property type="molecule type" value="Genomic_DNA"/>
</dbReference>
<dbReference type="OrthoDB" id="5422293at2759"/>
<dbReference type="KEGG" id="cci:CC1G_13863"/>
<dbReference type="eggNOG" id="ENOG502S61E">
    <property type="taxonomic scope" value="Eukaryota"/>
</dbReference>
<dbReference type="GeneID" id="9379519"/>
<comment type="caution">
    <text evidence="1">The sequence shown here is derived from an EMBL/GenBank/DDBJ whole genome shotgun (WGS) entry which is preliminary data.</text>
</comment>
<dbReference type="InParanoid" id="D6RKW5"/>
<gene>
    <name evidence="1" type="ORF">CC1G_13863</name>
</gene>
<name>D6RKW5_COPC7</name>
<evidence type="ECO:0000313" key="1">
    <source>
        <dbReference type="EMBL" id="EFI28334.1"/>
    </source>
</evidence>